<accession>A0ABS9BE51</accession>
<dbReference type="Pfam" id="PF16138">
    <property type="entry name" value="DUF4846"/>
    <property type="match status" value="1"/>
</dbReference>
<keyword evidence="2" id="KW-1185">Reference proteome</keyword>
<dbReference type="RefSeq" id="WP_234863532.1">
    <property type="nucleotide sequence ID" value="NZ_JAKEVY010000001.1"/>
</dbReference>
<dbReference type="Proteomes" id="UP001200145">
    <property type="component" value="Unassembled WGS sequence"/>
</dbReference>
<evidence type="ECO:0000313" key="1">
    <source>
        <dbReference type="EMBL" id="MCF1713109.1"/>
    </source>
</evidence>
<name>A0ABS9BE51_9BACT</name>
<sequence>MQLPLILAIILPFFPRADKLSSIESIAVPEGFARPVAARGSYTDFLRKLALKENKTVYYYTGQPKPNQQAAYAVLDIPVRNNSLLQCADAVMLIRATWLFDQKKYEQIHFLATDGTWLNYIEWCKGVRYVLKGKKLLTVRRSAQSVSPEYRSNLDRFLQQVFAYCGTASLSRQMKRKSPNSSPETGDVFLQPGHPGHVMLVVDMAKNAKGEAVFILLQGFMPAQDIHLVKSVQTHYPQPWQRFTGGSFQTPQWNFPAGSLYQW</sequence>
<comment type="caution">
    <text evidence="1">The sequence shown here is derived from an EMBL/GenBank/DDBJ whole genome shotgun (WGS) entry which is preliminary data.</text>
</comment>
<reference evidence="1 2" key="1">
    <citation type="submission" date="2022-01" db="EMBL/GenBank/DDBJ databases">
        <title>Flavihumibacter sp. nov., isolated from sediment of a river.</title>
        <authorList>
            <person name="Liu H."/>
        </authorList>
    </citation>
    <scope>NUCLEOTIDE SEQUENCE [LARGE SCALE GENOMIC DNA]</scope>
    <source>
        <strain evidence="1 2">RY-1</strain>
    </source>
</reference>
<protein>
    <submittedName>
        <fullName evidence="1">DUF4846 domain-containing protein</fullName>
    </submittedName>
</protein>
<dbReference type="EMBL" id="JAKEVY010000001">
    <property type="protein sequence ID" value="MCF1713109.1"/>
    <property type="molecule type" value="Genomic_DNA"/>
</dbReference>
<organism evidence="1 2">
    <name type="scientific">Flavihumibacter fluminis</name>
    <dbReference type="NCBI Taxonomy" id="2909236"/>
    <lineage>
        <taxon>Bacteria</taxon>
        <taxon>Pseudomonadati</taxon>
        <taxon>Bacteroidota</taxon>
        <taxon>Chitinophagia</taxon>
        <taxon>Chitinophagales</taxon>
        <taxon>Chitinophagaceae</taxon>
        <taxon>Flavihumibacter</taxon>
    </lineage>
</organism>
<evidence type="ECO:0000313" key="2">
    <source>
        <dbReference type="Proteomes" id="UP001200145"/>
    </source>
</evidence>
<proteinExistence type="predicted"/>
<gene>
    <name evidence="1" type="ORF">L0U88_00525</name>
</gene>
<dbReference type="InterPro" id="IPR032315">
    <property type="entry name" value="DUF4846"/>
</dbReference>